<evidence type="ECO:0000313" key="7">
    <source>
        <dbReference type="EMBL" id="HEU97672.1"/>
    </source>
</evidence>
<dbReference type="EMBL" id="DSFE01000049">
    <property type="protein sequence ID" value="HEU97672.1"/>
    <property type="molecule type" value="Genomic_DNA"/>
</dbReference>
<dbReference type="InterPro" id="IPR012675">
    <property type="entry name" value="Beta-grasp_dom_sf"/>
</dbReference>
<evidence type="ECO:0000256" key="2">
    <source>
        <dbReference type="ARBA" id="ARBA00022723"/>
    </source>
</evidence>
<dbReference type="InterPro" id="IPR006058">
    <property type="entry name" value="2Fe2S_fd_BS"/>
</dbReference>
<keyword evidence="4" id="KW-0408">Iron</keyword>
<evidence type="ECO:0000256" key="4">
    <source>
        <dbReference type="ARBA" id="ARBA00023004"/>
    </source>
</evidence>
<dbReference type="PANTHER" id="PTHR44379">
    <property type="entry name" value="OXIDOREDUCTASE WITH IRON-SULFUR SUBUNIT"/>
    <property type="match status" value="1"/>
</dbReference>
<dbReference type="SUPFAM" id="SSF54292">
    <property type="entry name" value="2Fe-2S ferredoxin-like"/>
    <property type="match status" value="1"/>
</dbReference>
<dbReference type="Pfam" id="PF00111">
    <property type="entry name" value="Fer2"/>
    <property type="match status" value="1"/>
</dbReference>
<keyword evidence="1" id="KW-0001">2Fe-2S</keyword>
<evidence type="ECO:0000256" key="3">
    <source>
        <dbReference type="ARBA" id="ARBA00023002"/>
    </source>
</evidence>
<dbReference type="AlphaFoldDB" id="A0A7C2YLD8"/>
<dbReference type="Proteomes" id="UP000885664">
    <property type="component" value="Unassembled WGS sequence"/>
</dbReference>
<gene>
    <name evidence="7" type="ORF">ENO36_02305</name>
</gene>
<dbReference type="Gene3D" id="3.10.20.30">
    <property type="match status" value="1"/>
</dbReference>
<dbReference type="InterPro" id="IPR051452">
    <property type="entry name" value="Diverse_Oxidoreductases"/>
</dbReference>
<accession>A0A7C2YLD8</accession>
<name>A0A7C2YLD8_9CREN</name>
<dbReference type="InterPro" id="IPR001041">
    <property type="entry name" value="2Fe-2S_ferredoxin-type"/>
</dbReference>
<organism evidence="7">
    <name type="scientific">Fervidicoccus fontis</name>
    <dbReference type="NCBI Taxonomy" id="683846"/>
    <lineage>
        <taxon>Archaea</taxon>
        <taxon>Thermoproteota</taxon>
        <taxon>Thermoprotei</taxon>
        <taxon>Fervidicoccales</taxon>
        <taxon>Fervidicoccaceae</taxon>
        <taxon>Fervidicoccus</taxon>
    </lineage>
</organism>
<dbReference type="PROSITE" id="PS51085">
    <property type="entry name" value="2FE2S_FER_2"/>
    <property type="match status" value="1"/>
</dbReference>
<dbReference type="Gene3D" id="1.10.150.120">
    <property type="entry name" value="[2Fe-2S]-binding domain"/>
    <property type="match status" value="1"/>
</dbReference>
<dbReference type="PANTHER" id="PTHR44379:SF8">
    <property type="entry name" value="XANTHINE DEHYDROGENASE IRON-SULFUR-BINDING SUBUNIT XDHC-RELATED"/>
    <property type="match status" value="1"/>
</dbReference>
<feature type="domain" description="2Fe-2S ferredoxin-type" evidence="6">
    <location>
        <begin position="3"/>
        <end position="79"/>
    </location>
</feature>
<dbReference type="Pfam" id="PF01799">
    <property type="entry name" value="Fer2_2"/>
    <property type="match status" value="1"/>
</dbReference>
<comment type="caution">
    <text evidence="7">The sequence shown here is derived from an EMBL/GenBank/DDBJ whole genome shotgun (WGS) entry which is preliminary data.</text>
</comment>
<keyword evidence="3" id="KW-0560">Oxidoreductase</keyword>
<keyword evidence="5" id="KW-0411">Iron-sulfur</keyword>
<protein>
    <submittedName>
        <fullName evidence="7">(2Fe-2S)-binding protein</fullName>
    </submittedName>
</protein>
<evidence type="ECO:0000259" key="6">
    <source>
        <dbReference type="PROSITE" id="PS51085"/>
    </source>
</evidence>
<keyword evidence="2" id="KW-0479">Metal-binding</keyword>
<sequence>MARTITLKLNGRMRTVEVEDNETLLEVLRDRLGEMSVKAACWKGECGLCTVLFNGRPVKSCMVLGVEADGGEVVTAAGISRDGELAPVQKVFIEHGAFQCGFCTPAFVVATHYFLQKNPNPTREEVKEFLSGILCRCTGYKQIIDAVMDAAKYYRKQ</sequence>
<dbReference type="PROSITE" id="PS00197">
    <property type="entry name" value="2FE2S_FER_1"/>
    <property type="match status" value="1"/>
</dbReference>
<evidence type="ECO:0000256" key="5">
    <source>
        <dbReference type="ARBA" id="ARBA00023014"/>
    </source>
</evidence>
<dbReference type="GO" id="GO:0016491">
    <property type="term" value="F:oxidoreductase activity"/>
    <property type="evidence" value="ECO:0007669"/>
    <property type="project" value="UniProtKB-KW"/>
</dbReference>
<dbReference type="GO" id="GO:0051537">
    <property type="term" value="F:2 iron, 2 sulfur cluster binding"/>
    <property type="evidence" value="ECO:0007669"/>
    <property type="project" value="UniProtKB-KW"/>
</dbReference>
<proteinExistence type="predicted"/>
<dbReference type="CDD" id="cd00207">
    <property type="entry name" value="fer2"/>
    <property type="match status" value="1"/>
</dbReference>
<dbReference type="InterPro" id="IPR036884">
    <property type="entry name" value="2Fe-2S-bd_dom_sf"/>
</dbReference>
<dbReference type="InterPro" id="IPR036010">
    <property type="entry name" value="2Fe-2S_ferredoxin-like_sf"/>
</dbReference>
<reference evidence="7" key="1">
    <citation type="journal article" date="2020" name="mSystems">
        <title>Genome- and Community-Level Interaction Insights into Carbon Utilization and Element Cycling Functions of Hydrothermarchaeota in Hydrothermal Sediment.</title>
        <authorList>
            <person name="Zhou Z."/>
            <person name="Liu Y."/>
            <person name="Xu W."/>
            <person name="Pan J."/>
            <person name="Luo Z.H."/>
            <person name="Li M."/>
        </authorList>
    </citation>
    <scope>NUCLEOTIDE SEQUENCE [LARGE SCALE GENOMIC DNA]</scope>
    <source>
        <strain evidence="7">SpSt-1259</strain>
    </source>
</reference>
<dbReference type="SUPFAM" id="SSF47741">
    <property type="entry name" value="CO dehydrogenase ISP C-domain like"/>
    <property type="match status" value="1"/>
</dbReference>
<dbReference type="InterPro" id="IPR002888">
    <property type="entry name" value="2Fe-2S-bd"/>
</dbReference>
<evidence type="ECO:0000256" key="1">
    <source>
        <dbReference type="ARBA" id="ARBA00022714"/>
    </source>
</evidence>
<dbReference type="GO" id="GO:0046872">
    <property type="term" value="F:metal ion binding"/>
    <property type="evidence" value="ECO:0007669"/>
    <property type="project" value="UniProtKB-KW"/>
</dbReference>